<dbReference type="CDD" id="cd08498">
    <property type="entry name" value="PBP2_NikA_DppA_OppA_like_2"/>
    <property type="match status" value="1"/>
</dbReference>
<proteinExistence type="inferred from homology"/>
<evidence type="ECO:0000313" key="7">
    <source>
        <dbReference type="EMBL" id="UXX83178.1"/>
    </source>
</evidence>
<dbReference type="InterPro" id="IPR030678">
    <property type="entry name" value="Peptide/Ni-bd"/>
</dbReference>
<dbReference type="PANTHER" id="PTHR30290">
    <property type="entry name" value="PERIPLASMIC BINDING COMPONENT OF ABC TRANSPORTER"/>
    <property type="match status" value="1"/>
</dbReference>
<evidence type="ECO:0000256" key="4">
    <source>
        <dbReference type="ARBA" id="ARBA00022729"/>
    </source>
</evidence>
<dbReference type="Pfam" id="PF00496">
    <property type="entry name" value="SBP_bac_5"/>
    <property type="match status" value="1"/>
</dbReference>
<evidence type="ECO:0000256" key="2">
    <source>
        <dbReference type="ARBA" id="ARBA00005695"/>
    </source>
</evidence>
<dbReference type="InterPro" id="IPR039424">
    <property type="entry name" value="SBP_5"/>
</dbReference>
<organism evidence="7 8">
    <name type="scientific">Roseovarius pelagicus</name>
    <dbReference type="NCBI Taxonomy" id="2980108"/>
    <lineage>
        <taxon>Bacteria</taxon>
        <taxon>Pseudomonadati</taxon>
        <taxon>Pseudomonadota</taxon>
        <taxon>Alphaproteobacteria</taxon>
        <taxon>Rhodobacterales</taxon>
        <taxon>Roseobacteraceae</taxon>
        <taxon>Roseovarius</taxon>
    </lineage>
</organism>
<feature type="chain" id="PRO_5046486836" evidence="5">
    <location>
        <begin position="24"/>
        <end position="521"/>
    </location>
</feature>
<dbReference type="PANTHER" id="PTHR30290:SF9">
    <property type="entry name" value="OLIGOPEPTIDE-BINDING PROTEIN APPA"/>
    <property type="match status" value="1"/>
</dbReference>
<dbReference type="Gene3D" id="3.10.105.10">
    <property type="entry name" value="Dipeptide-binding Protein, Domain 3"/>
    <property type="match status" value="1"/>
</dbReference>
<comment type="subcellular location">
    <subcellularLocation>
        <location evidence="1">Periplasm</location>
    </subcellularLocation>
</comment>
<dbReference type="SUPFAM" id="SSF53850">
    <property type="entry name" value="Periplasmic binding protein-like II"/>
    <property type="match status" value="1"/>
</dbReference>
<reference evidence="7" key="1">
    <citation type="submission" date="2022-10" db="EMBL/GenBank/DDBJ databases">
        <title>Roseovarius pelagicus sp. nov., isolated from Arctic seawater.</title>
        <authorList>
            <person name="Hong Y.W."/>
            <person name="Hwang C.Y."/>
        </authorList>
    </citation>
    <scope>NUCLEOTIDE SEQUENCE</scope>
    <source>
        <strain evidence="7">HL-MP18</strain>
    </source>
</reference>
<accession>A0ABY6DDA6</accession>
<keyword evidence="3" id="KW-0813">Transport</keyword>
<evidence type="ECO:0000256" key="1">
    <source>
        <dbReference type="ARBA" id="ARBA00004418"/>
    </source>
</evidence>
<keyword evidence="4 5" id="KW-0732">Signal</keyword>
<name>A0ABY6DDA6_9RHOB</name>
<comment type="similarity">
    <text evidence="2">Belongs to the bacterial solute-binding protein 5 family.</text>
</comment>
<dbReference type="Gene3D" id="3.90.76.10">
    <property type="entry name" value="Dipeptide-binding Protein, Domain 1"/>
    <property type="match status" value="1"/>
</dbReference>
<dbReference type="InterPro" id="IPR000914">
    <property type="entry name" value="SBP_5_dom"/>
</dbReference>
<dbReference type="EMBL" id="CP106738">
    <property type="protein sequence ID" value="UXX83178.1"/>
    <property type="molecule type" value="Genomic_DNA"/>
</dbReference>
<evidence type="ECO:0000256" key="5">
    <source>
        <dbReference type="SAM" id="SignalP"/>
    </source>
</evidence>
<evidence type="ECO:0000313" key="8">
    <source>
        <dbReference type="Proteomes" id="UP001064087"/>
    </source>
</evidence>
<dbReference type="PIRSF" id="PIRSF002741">
    <property type="entry name" value="MppA"/>
    <property type="match status" value="1"/>
</dbReference>
<sequence>MRLKNLATATAVTLTTMAGMVSAETATIGVAIAPSTLDPQLSLLTSDVGIYRHIYGSLVKVDSNNQVVLDLATAYRPIDDLTWEFKLREDVTFHDGSDFDANDVVFTLERLGTVPGHDGLAAQYVAPIIDIEIVDPHTILMKTNVVTPDVAKRMAQISIISNQLDKDVTSAQFNSGDAAIGTGPFKYVDWQRGDRLVLDRNDAYWDTKSAFERVVLRTMTNPATRVAALEAGDLDMVDNIPPLDAQRLMDRDNVTVTVANSGRAHFLQFDSTSEVPPLTFGADGAPLTENPYADIRVREALSLAISRDLIVDRIMDGFAASISQGVPEGLTGFAPDIPLPGYDVERAKALLAEAGYPDGFSLTLGCPNDRYVNDAALCQAIGQMWSRIGMDVTVDTSPKAVYFKKMLAGDFPAHYLAWGNTAGDSISFLKSVVGTPNKEHGRGSNNRSFSNADLDVLIDKAASTVDEAERIKLLQEVMTIAVAEHAFLPMHVNNVIAATRKGLTYTPQMDENTNALSLRKE</sequence>
<gene>
    <name evidence="7" type="ORF">N7U68_19230</name>
</gene>
<feature type="signal peptide" evidence="5">
    <location>
        <begin position="1"/>
        <end position="23"/>
    </location>
</feature>
<evidence type="ECO:0000259" key="6">
    <source>
        <dbReference type="Pfam" id="PF00496"/>
    </source>
</evidence>
<feature type="domain" description="Solute-binding protein family 5" evidence="6">
    <location>
        <begin position="67"/>
        <end position="437"/>
    </location>
</feature>
<protein>
    <submittedName>
        <fullName evidence="7">ABC transporter substrate-binding protein</fullName>
    </submittedName>
</protein>
<dbReference type="RefSeq" id="WP_165192875.1">
    <property type="nucleotide sequence ID" value="NZ_CP106738.1"/>
</dbReference>
<dbReference type="Gene3D" id="3.40.190.10">
    <property type="entry name" value="Periplasmic binding protein-like II"/>
    <property type="match status" value="1"/>
</dbReference>
<keyword evidence="8" id="KW-1185">Reference proteome</keyword>
<evidence type="ECO:0000256" key="3">
    <source>
        <dbReference type="ARBA" id="ARBA00022448"/>
    </source>
</evidence>
<dbReference type="Proteomes" id="UP001064087">
    <property type="component" value="Chromosome"/>
</dbReference>